<name>A0A6J5QY28_9CAUD</name>
<evidence type="ECO:0000256" key="1">
    <source>
        <dbReference type="SAM" id="Coils"/>
    </source>
</evidence>
<gene>
    <name evidence="2" type="ORF">UFOVP1175_48</name>
</gene>
<protein>
    <submittedName>
        <fullName evidence="2">Uncharacterized protein</fullName>
    </submittedName>
</protein>
<dbReference type="EMBL" id="LR797129">
    <property type="protein sequence ID" value="CAB4188662.1"/>
    <property type="molecule type" value="Genomic_DNA"/>
</dbReference>
<organism evidence="2">
    <name type="scientific">uncultured Caudovirales phage</name>
    <dbReference type="NCBI Taxonomy" id="2100421"/>
    <lineage>
        <taxon>Viruses</taxon>
        <taxon>Duplodnaviria</taxon>
        <taxon>Heunggongvirae</taxon>
        <taxon>Uroviricota</taxon>
        <taxon>Caudoviricetes</taxon>
        <taxon>Peduoviridae</taxon>
        <taxon>Maltschvirus</taxon>
        <taxon>Maltschvirus maltsch</taxon>
    </lineage>
</organism>
<feature type="coiled-coil region" evidence="1">
    <location>
        <begin position="123"/>
        <end position="150"/>
    </location>
</feature>
<sequence>MSDIKNQIKAVFAKYNIEPSALGIKFEDESADAAEATATEVKFAVEGTLADGTKIYSTADEWTVGVDIYTQDAEGNPVPVPMGEYILEDGVTKVYVATDGIISEIEREEQSTEMSSEDLVAVIGQLSERIAALEVEKTELAAAVESAKKDTDAVKAELASVKKAPAVPSVKSQEFKKNTAPVVASNGNSFVDFMETIRNKQSK</sequence>
<accession>A0A6J5QY28</accession>
<reference evidence="2" key="1">
    <citation type="submission" date="2020-05" db="EMBL/GenBank/DDBJ databases">
        <authorList>
            <person name="Chiriac C."/>
            <person name="Salcher M."/>
            <person name="Ghai R."/>
            <person name="Kavagutti S V."/>
        </authorList>
    </citation>
    <scope>NUCLEOTIDE SEQUENCE</scope>
</reference>
<proteinExistence type="predicted"/>
<keyword evidence="1" id="KW-0175">Coiled coil</keyword>
<evidence type="ECO:0000313" key="2">
    <source>
        <dbReference type="EMBL" id="CAB4188662.1"/>
    </source>
</evidence>